<keyword evidence="6" id="KW-0393">Immunoglobulin domain</keyword>
<dbReference type="Pfam" id="PF13927">
    <property type="entry name" value="Ig_3"/>
    <property type="match status" value="4"/>
</dbReference>
<feature type="compositionally biased region" description="Basic and acidic residues" evidence="7">
    <location>
        <begin position="1115"/>
        <end position="1126"/>
    </location>
</feature>
<keyword evidence="3 8" id="KW-0472">Membrane</keyword>
<reference evidence="11" key="1">
    <citation type="journal article" date="2021" name="Mol. Ecol. Resour.">
        <title>Apolygus lucorum genome provides insights into omnivorousness and mesophyll feeding.</title>
        <authorList>
            <person name="Liu Y."/>
            <person name="Liu H."/>
            <person name="Wang H."/>
            <person name="Huang T."/>
            <person name="Liu B."/>
            <person name="Yang B."/>
            <person name="Yin L."/>
            <person name="Li B."/>
            <person name="Zhang Y."/>
            <person name="Zhang S."/>
            <person name="Jiang F."/>
            <person name="Zhang X."/>
            <person name="Ren Y."/>
            <person name="Wang B."/>
            <person name="Wang S."/>
            <person name="Lu Y."/>
            <person name="Wu K."/>
            <person name="Fan W."/>
            <person name="Wang G."/>
        </authorList>
    </citation>
    <scope>NUCLEOTIDE SEQUENCE</scope>
    <source>
        <strain evidence="11">12Hb</strain>
    </source>
</reference>
<comment type="subcellular location">
    <subcellularLocation>
        <location evidence="1">Membrane</location>
        <topology evidence="1">Single-pass type I membrane protein</topology>
    </subcellularLocation>
</comment>
<dbReference type="PANTHER" id="PTHR11640">
    <property type="entry name" value="NEPHRIN"/>
    <property type="match status" value="1"/>
</dbReference>
<dbReference type="SUPFAM" id="SSF49265">
    <property type="entry name" value="Fibronectin type III"/>
    <property type="match status" value="1"/>
</dbReference>
<dbReference type="GO" id="GO:0050839">
    <property type="term" value="F:cell adhesion molecule binding"/>
    <property type="evidence" value="ECO:0007669"/>
    <property type="project" value="TreeGrafter"/>
</dbReference>
<dbReference type="EMBL" id="WIXP02000002">
    <property type="protein sequence ID" value="KAF6215305.1"/>
    <property type="molecule type" value="Genomic_DNA"/>
</dbReference>
<feature type="domain" description="Ig-like" evidence="9">
    <location>
        <begin position="759"/>
        <end position="855"/>
    </location>
</feature>
<evidence type="ECO:0000256" key="4">
    <source>
        <dbReference type="ARBA" id="ARBA00023157"/>
    </source>
</evidence>
<feature type="domain" description="Ig-like" evidence="9">
    <location>
        <begin position="179"/>
        <end position="268"/>
    </location>
</feature>
<dbReference type="InterPro" id="IPR013162">
    <property type="entry name" value="CD80_C2-set"/>
</dbReference>
<evidence type="ECO:0000256" key="5">
    <source>
        <dbReference type="ARBA" id="ARBA00023180"/>
    </source>
</evidence>
<evidence type="ECO:0000256" key="2">
    <source>
        <dbReference type="ARBA" id="ARBA00022737"/>
    </source>
</evidence>
<sequence>FSPTIPFSPRYSMVGDFKNGVYNLRVVNASLEDDAEFQCQVGPKGFHKAIRANARLSVISPPSSIDMVGHPGNSKIEIKENEEFKLECLVKNAKPAAKIVWYRGDVELKLDKRDDKVTEVVTTNKKARRFDVSSTIRLQPTAEDDYADYTCEARHEALPPDMPLRVTVQLSVLYPPGLPYIEGYTEGETIRRGQSVELVCRSRGGNPPAQLIWYKNGEQIRMAYRTAGRLSENVYSFKADASDNKAKYRCEASNIMSPAPLKAEVLLTVFFAPSQVTISGPTEARVGETVPLTCTTQASNPPADIKWAIGGRQVRNATQRTVSAPEGGWITTSNTSAVMAPEQRSLVVLCHGLNKQLTENVVTTHTINVLYPPGPPTISGYVKGTHIAAGTLQKISCISSGGNPLATLTWYKNDKKIPSTIKTAQDKSISAEVTILANVTDNEAIYKCEATNPATEIPLFETIQLSVHFPPDHVRIKKEPEELRAGTIATLTCDGSSSNPPAEMSWWREGISVTEGISNSSKPGLHGGVVSSIQLKLNVTPEIDGDVYTCQASNAALLRSAHEAITMNVLYKPVFNEPNETQLTGTEGQNLILAPSASGHPSTISYTWTKDRAPLNPGEYIHVEGPLLNFTRLHRSHSGMYSCEAINSEGSSTLSFNVTVQYAASIIETSEGVSVPPGKNAELWCKLDGSPLTSDHVSWRRSDYPDMLHRTNVTWFNGTSFLVVKNAVKEDIGNFRCAVNNGLGEESFKDIFLTVEHKPIMDQSPSLSKSASNSGDTAKLVCRVSAAPAANFTWSRDGSIISTDHHKYLIEYKKLDEVHYESVLLIRNIEVANYGRYECIGRNSLGFATQTVRLSVTSVPDTPTNLAVYNNSHDSLTLGWEPGFDGGLAQNFRLRYRIATSGHNSNNYKYEDTGNATRYVVTGLELGTQYVFSVMAMNKMGGSKYLPDTLKATTSSVPPPSLPSRGSGSASSKAGSGMVLVLGSIFGAILLLMNLVIVACCLRRRRSRLASAKHAPDASPGMRSGNYDQTDLPLVIIMAVGSTAGVLLVVNALVIAYFYYKKRRRMSPKAREAKEMNDMTGASEQGSNKSATIEMYAPSSYNETVTGETLSSVSEKSESYSDNQEYHDDARKAAASTYLMDQADYAFQYPGYDIQHQMKELEPIGLHRNPYTNQNGGLKTMDVEFNTLPHSKISRGAMTGPESYYTLQPDPRYVAYPPPVQFAGPPLSALPPTVPPLPINPRNVPPPDVTVLSAPPLLSTFNYANAGHPEPDSHLV</sequence>
<organism evidence="11 12">
    <name type="scientific">Apolygus lucorum</name>
    <name type="common">Small green plant bug</name>
    <name type="synonym">Lygocoris lucorum</name>
    <dbReference type="NCBI Taxonomy" id="248454"/>
    <lineage>
        <taxon>Eukaryota</taxon>
        <taxon>Metazoa</taxon>
        <taxon>Ecdysozoa</taxon>
        <taxon>Arthropoda</taxon>
        <taxon>Hexapoda</taxon>
        <taxon>Insecta</taxon>
        <taxon>Pterygota</taxon>
        <taxon>Neoptera</taxon>
        <taxon>Paraneoptera</taxon>
        <taxon>Hemiptera</taxon>
        <taxon>Heteroptera</taxon>
        <taxon>Panheteroptera</taxon>
        <taxon>Cimicomorpha</taxon>
        <taxon>Miridae</taxon>
        <taxon>Mirini</taxon>
        <taxon>Apolygus</taxon>
    </lineage>
</organism>
<dbReference type="PROSITE" id="PS50853">
    <property type="entry name" value="FN3"/>
    <property type="match status" value="1"/>
</dbReference>
<dbReference type="GO" id="GO:0030154">
    <property type="term" value="P:cell differentiation"/>
    <property type="evidence" value="ECO:0007669"/>
    <property type="project" value="UniProtKB-ARBA"/>
</dbReference>
<dbReference type="InterPro" id="IPR003006">
    <property type="entry name" value="Ig/MHC_CS"/>
</dbReference>
<feature type="domain" description="Fibronectin type-III" evidence="10">
    <location>
        <begin position="862"/>
        <end position="960"/>
    </location>
</feature>
<proteinExistence type="predicted"/>
<dbReference type="Pfam" id="PF08205">
    <property type="entry name" value="C2-set_2"/>
    <property type="match status" value="2"/>
</dbReference>
<keyword evidence="12" id="KW-1185">Reference proteome</keyword>
<evidence type="ECO:0000313" key="12">
    <source>
        <dbReference type="Proteomes" id="UP000466442"/>
    </source>
</evidence>
<dbReference type="Pfam" id="PF07679">
    <property type="entry name" value="I-set"/>
    <property type="match status" value="2"/>
</dbReference>
<dbReference type="Proteomes" id="UP000466442">
    <property type="component" value="Unassembled WGS sequence"/>
</dbReference>
<feature type="region of interest" description="Disordered" evidence="7">
    <location>
        <begin position="1107"/>
        <end position="1126"/>
    </location>
</feature>
<dbReference type="InterPro" id="IPR003599">
    <property type="entry name" value="Ig_sub"/>
</dbReference>
<evidence type="ECO:0000256" key="7">
    <source>
        <dbReference type="SAM" id="MobiDB-lite"/>
    </source>
</evidence>
<dbReference type="GO" id="GO:0009653">
    <property type="term" value="P:anatomical structure morphogenesis"/>
    <property type="evidence" value="ECO:0007669"/>
    <property type="project" value="UniProtKB-ARBA"/>
</dbReference>
<evidence type="ECO:0000313" key="11">
    <source>
        <dbReference type="EMBL" id="KAF6215305.1"/>
    </source>
</evidence>
<dbReference type="SMART" id="SM00408">
    <property type="entry name" value="IGc2"/>
    <property type="match status" value="7"/>
</dbReference>
<dbReference type="PANTHER" id="PTHR11640:SF31">
    <property type="entry name" value="IRREGULAR CHIASM C-ROUGHEST PROTEIN-RELATED"/>
    <property type="match status" value="1"/>
</dbReference>
<dbReference type="AlphaFoldDB" id="A0A8S9Y638"/>
<dbReference type="InterPro" id="IPR003598">
    <property type="entry name" value="Ig_sub2"/>
</dbReference>
<dbReference type="GO" id="GO:0005911">
    <property type="term" value="C:cell-cell junction"/>
    <property type="evidence" value="ECO:0007669"/>
    <property type="project" value="TreeGrafter"/>
</dbReference>
<dbReference type="InterPro" id="IPR013783">
    <property type="entry name" value="Ig-like_fold"/>
</dbReference>
<dbReference type="InterPro" id="IPR013098">
    <property type="entry name" value="Ig_I-set"/>
</dbReference>
<dbReference type="InterPro" id="IPR003961">
    <property type="entry name" value="FN3_dom"/>
</dbReference>
<dbReference type="InterPro" id="IPR036116">
    <property type="entry name" value="FN3_sf"/>
</dbReference>
<protein>
    <recommendedName>
        <fullName evidence="13">Nephrin</fullName>
    </recommendedName>
</protein>
<feature type="domain" description="Ig-like" evidence="9">
    <location>
        <begin position="62"/>
        <end position="167"/>
    </location>
</feature>
<feature type="transmembrane region" description="Helical" evidence="8">
    <location>
        <begin position="977"/>
        <end position="1002"/>
    </location>
</feature>
<keyword evidence="5" id="KW-0325">Glycoprotein</keyword>
<keyword evidence="8" id="KW-0812">Transmembrane</keyword>
<dbReference type="FunFam" id="2.60.40.10:FF:000405">
    <property type="entry name" value="nephrin isoform X1"/>
    <property type="match status" value="2"/>
</dbReference>
<dbReference type="OrthoDB" id="10028801at2759"/>
<feature type="domain" description="Ig-like" evidence="9">
    <location>
        <begin position="573"/>
        <end position="659"/>
    </location>
</feature>
<evidence type="ECO:0000256" key="6">
    <source>
        <dbReference type="ARBA" id="ARBA00023319"/>
    </source>
</evidence>
<evidence type="ECO:0000259" key="10">
    <source>
        <dbReference type="PROSITE" id="PS50853"/>
    </source>
</evidence>
<evidence type="ECO:0008006" key="13">
    <source>
        <dbReference type="Google" id="ProtNLM"/>
    </source>
</evidence>
<name>A0A8S9Y638_APOLU</name>
<dbReference type="SMART" id="SM00060">
    <property type="entry name" value="FN3"/>
    <property type="match status" value="1"/>
</dbReference>
<evidence type="ECO:0000259" key="9">
    <source>
        <dbReference type="PROSITE" id="PS50835"/>
    </source>
</evidence>
<dbReference type="SUPFAM" id="SSF48726">
    <property type="entry name" value="Immunoglobulin"/>
    <property type="match status" value="8"/>
</dbReference>
<feature type="transmembrane region" description="Helical" evidence="8">
    <location>
        <begin position="1032"/>
        <end position="1060"/>
    </location>
</feature>
<evidence type="ECO:0000256" key="3">
    <source>
        <dbReference type="ARBA" id="ARBA00023136"/>
    </source>
</evidence>
<feature type="domain" description="Ig-like" evidence="9">
    <location>
        <begin position="471"/>
        <end position="566"/>
    </location>
</feature>
<dbReference type="InterPro" id="IPR051275">
    <property type="entry name" value="Cell_adhesion_signaling"/>
</dbReference>
<dbReference type="GO" id="GO:0005886">
    <property type="term" value="C:plasma membrane"/>
    <property type="evidence" value="ECO:0007669"/>
    <property type="project" value="TreeGrafter"/>
</dbReference>
<dbReference type="CDD" id="cd00096">
    <property type="entry name" value="Ig"/>
    <property type="match status" value="1"/>
</dbReference>
<dbReference type="SMART" id="SM00409">
    <property type="entry name" value="IG"/>
    <property type="match status" value="7"/>
</dbReference>
<feature type="domain" description="Ig-like" evidence="9">
    <location>
        <begin position="273"/>
        <end position="368"/>
    </location>
</feature>
<feature type="domain" description="Ig-like" evidence="9">
    <location>
        <begin position="376"/>
        <end position="466"/>
    </location>
</feature>
<dbReference type="PROSITE" id="PS50835">
    <property type="entry name" value="IG_LIKE"/>
    <property type="match status" value="8"/>
</dbReference>
<evidence type="ECO:0000256" key="1">
    <source>
        <dbReference type="ARBA" id="ARBA00004479"/>
    </source>
</evidence>
<feature type="non-terminal residue" evidence="11">
    <location>
        <position position="1"/>
    </location>
</feature>
<keyword evidence="4" id="KW-1015">Disulfide bond</keyword>
<dbReference type="CDD" id="cd00063">
    <property type="entry name" value="FN3"/>
    <property type="match status" value="1"/>
</dbReference>
<keyword evidence="2" id="KW-0677">Repeat</keyword>
<dbReference type="PROSITE" id="PS00290">
    <property type="entry name" value="IG_MHC"/>
    <property type="match status" value="1"/>
</dbReference>
<gene>
    <name evidence="11" type="ORF">GE061_010057</name>
</gene>
<dbReference type="GO" id="GO:0098609">
    <property type="term" value="P:cell-cell adhesion"/>
    <property type="evidence" value="ECO:0007669"/>
    <property type="project" value="TreeGrafter"/>
</dbReference>
<keyword evidence="8" id="KW-1133">Transmembrane helix</keyword>
<comment type="caution">
    <text evidence="11">The sequence shown here is derived from an EMBL/GenBank/DDBJ whole genome shotgun (WGS) entry which is preliminary data.</text>
</comment>
<dbReference type="Gene3D" id="2.60.40.10">
    <property type="entry name" value="Immunoglobulins"/>
    <property type="match status" value="10"/>
</dbReference>
<accession>A0A8S9Y638</accession>
<feature type="domain" description="Ig-like" evidence="9">
    <location>
        <begin position="664"/>
        <end position="754"/>
    </location>
</feature>
<dbReference type="InterPro" id="IPR007110">
    <property type="entry name" value="Ig-like_dom"/>
</dbReference>
<evidence type="ECO:0000256" key="8">
    <source>
        <dbReference type="SAM" id="Phobius"/>
    </source>
</evidence>
<dbReference type="Pfam" id="PF00041">
    <property type="entry name" value="fn3"/>
    <property type="match status" value="1"/>
</dbReference>
<dbReference type="InterPro" id="IPR036179">
    <property type="entry name" value="Ig-like_dom_sf"/>
</dbReference>